<reference evidence="3 4" key="1">
    <citation type="submission" date="2006-11" db="EMBL/GenBank/DDBJ databases">
        <authorList>
            <person name="Giovannoni S."/>
            <person name="Vergin K."/>
            <person name="Ferriera S."/>
            <person name="Johnson J."/>
            <person name="Kravitz S."/>
            <person name="Beeson K."/>
            <person name="Sutton G."/>
            <person name="Rogers Y.-H."/>
            <person name="Friedman R."/>
            <person name="Frazier M."/>
            <person name="Venter J.C."/>
        </authorList>
    </citation>
    <scope>NUCLEOTIDE SEQUENCE [LARGE SCALE GENOMIC DNA]</scope>
    <source>
        <strain evidence="3 4">HTCC2181</strain>
    </source>
</reference>
<dbReference type="GO" id="GO:0006302">
    <property type="term" value="P:double-strand break repair"/>
    <property type="evidence" value="ECO:0007669"/>
    <property type="project" value="InterPro"/>
</dbReference>
<evidence type="ECO:0000256" key="1">
    <source>
        <dbReference type="SAM" id="Coils"/>
    </source>
</evidence>
<dbReference type="SUPFAM" id="SSF52540">
    <property type="entry name" value="P-loop containing nucleoside triphosphate hydrolases"/>
    <property type="match status" value="1"/>
</dbReference>
<organism evidence="3 4">
    <name type="scientific">Methylophilales bacterium HTCC2181</name>
    <dbReference type="NCBI Taxonomy" id="383631"/>
    <lineage>
        <taxon>Bacteria</taxon>
        <taxon>Pseudomonadati</taxon>
        <taxon>Pseudomonadota</taxon>
        <taxon>Betaproteobacteria</taxon>
        <taxon>Nitrosomonadales</taxon>
        <taxon>OM43 clade</taxon>
    </lineage>
</organism>
<feature type="coiled-coil region" evidence="1">
    <location>
        <begin position="220"/>
        <end position="295"/>
    </location>
</feature>
<feature type="domain" description="Rad50/SbcC-type AAA" evidence="2">
    <location>
        <begin position="5"/>
        <end position="262"/>
    </location>
</feature>
<dbReference type="AlphaFoldDB" id="A0P7G2"/>
<gene>
    <name evidence="3" type="ORF">MB2181_05325</name>
</gene>
<comment type="caution">
    <text evidence="3">The sequence shown here is derived from an EMBL/GenBank/DDBJ whole genome shotgun (WGS) entry which is preliminary data.</text>
</comment>
<dbReference type="GO" id="GO:0016887">
    <property type="term" value="F:ATP hydrolysis activity"/>
    <property type="evidence" value="ECO:0007669"/>
    <property type="project" value="InterPro"/>
</dbReference>
<dbReference type="EMBL" id="AAUX01000001">
    <property type="protein sequence ID" value="EAV47472.1"/>
    <property type="molecule type" value="Genomic_DNA"/>
</dbReference>
<evidence type="ECO:0000259" key="2">
    <source>
        <dbReference type="Pfam" id="PF13476"/>
    </source>
</evidence>
<sequence>MILKSIKFRNFMPFLGDESEINFSTDQSKKVTLVDGQNTNGKTSIGRAIQWCLYGNIKNKGIKISYKNILNWSAHANKDYSCCVELNFDHQGSAYRLNRDFKNKGSHEPIIDSDFEEHSTFWKDGAIQSKTQQEEVINQMLPEAIANFSLFDGELLDEYDKLLQEGDEGKKLKEDIEKVLGVPALINGFNDIALLRKEAEKEVQKDRSANNVDKQILAQIDKINTLKKESDNAINMLNEEQKETQEKIIDIEKETSSIEDQISNNVKYQADKIELKRLRSDLANIEKEEKEATKYAWKFLLKQKILKKENEVSKEDTEQNYYKKLGRLEYEQEKLNDLIQNNSCSLCSNSPLDINKFQDELKQKIQEVNDHIKSLDNSNFTKSQSLKKILDDTGNKNISEIIEERKNARVTIQEQETKLDNFMEGMLPDDVFKAMQKKLERLGRLKGHEEELRDKIRTEEAKKVEFDTQIQALTRDLSNDSVNVIAQGITAKQKFEIYEKIGNAFKESTVTLRDELKEKVEQVASENFLRMVNRKNYQSLQINDNYGLSIMSEEGVVQIRSAGASQVVALSLISALSQVGTEIRPILMDTPFGRLDKTHRKNILKTLPDLTTQLILLHHDGEIGLDDLINIKSIIGCQYEVLLTNDSKNSYIKKV</sequence>
<dbReference type="PANTHER" id="PTHR32114">
    <property type="entry name" value="ABC TRANSPORTER ABCH.3"/>
    <property type="match status" value="1"/>
</dbReference>
<name>A0P7G2_9PROT</name>
<dbReference type="InterPro" id="IPR027417">
    <property type="entry name" value="P-loop_NTPase"/>
</dbReference>
<dbReference type="Pfam" id="PF13476">
    <property type="entry name" value="AAA_23"/>
    <property type="match status" value="1"/>
</dbReference>
<evidence type="ECO:0000313" key="3">
    <source>
        <dbReference type="EMBL" id="EAV47472.1"/>
    </source>
</evidence>
<dbReference type="InterPro" id="IPR038729">
    <property type="entry name" value="Rad50/SbcC_AAA"/>
</dbReference>
<evidence type="ECO:0000313" key="4">
    <source>
        <dbReference type="Proteomes" id="UP000054262"/>
    </source>
</evidence>
<keyword evidence="1" id="KW-0175">Coiled coil</keyword>
<proteinExistence type="predicted"/>
<dbReference type="Proteomes" id="UP000054262">
    <property type="component" value="Unassembled WGS sequence"/>
</dbReference>
<protein>
    <recommendedName>
        <fullName evidence="2">Rad50/SbcC-type AAA domain-containing protein</fullName>
    </recommendedName>
</protein>
<accession>A0P7G2</accession>
<dbReference type="PANTHER" id="PTHR32114:SF2">
    <property type="entry name" value="ABC TRANSPORTER ABCH.3"/>
    <property type="match status" value="1"/>
</dbReference>
<keyword evidence="4" id="KW-1185">Reference proteome</keyword>
<dbReference type="Gene3D" id="3.40.50.300">
    <property type="entry name" value="P-loop containing nucleotide triphosphate hydrolases"/>
    <property type="match status" value="2"/>
</dbReference>
<feature type="coiled-coil region" evidence="1">
    <location>
        <begin position="354"/>
        <end position="418"/>
    </location>
</feature>